<comment type="caution">
    <text evidence="2">The sequence shown here is derived from an EMBL/GenBank/DDBJ whole genome shotgun (WGS) entry which is preliminary data.</text>
</comment>
<feature type="transmembrane region" description="Helical" evidence="1">
    <location>
        <begin position="12"/>
        <end position="32"/>
    </location>
</feature>
<keyword evidence="1" id="KW-0812">Transmembrane</keyword>
<reference evidence="2 3" key="1">
    <citation type="submission" date="2024-07" db="EMBL/GenBank/DDBJ databases">
        <title>Section-level genome sequencing and comparative genomics of Aspergillus sections Usti and Cavernicolus.</title>
        <authorList>
            <consortium name="Lawrence Berkeley National Laboratory"/>
            <person name="Nybo J.L."/>
            <person name="Vesth T.C."/>
            <person name="Theobald S."/>
            <person name="Frisvad J.C."/>
            <person name="Larsen T.O."/>
            <person name="Kjaerboelling I."/>
            <person name="Rothschild-Mancinelli K."/>
            <person name="Lyhne E.K."/>
            <person name="Kogle M.E."/>
            <person name="Barry K."/>
            <person name="Clum A."/>
            <person name="Na H."/>
            <person name="Ledsgaard L."/>
            <person name="Lin J."/>
            <person name="Lipzen A."/>
            <person name="Kuo A."/>
            <person name="Riley R."/>
            <person name="Mondo S."/>
            <person name="Labutti K."/>
            <person name="Haridas S."/>
            <person name="Pangalinan J."/>
            <person name="Salamov A.A."/>
            <person name="Simmons B.A."/>
            <person name="Magnuson J.K."/>
            <person name="Chen J."/>
            <person name="Drula E."/>
            <person name="Henrissat B."/>
            <person name="Wiebenga A."/>
            <person name="Lubbers R.J."/>
            <person name="Gomes A.C."/>
            <person name="Makela M.R."/>
            <person name="Stajich J."/>
            <person name="Grigoriev I.V."/>
            <person name="Mortensen U.H."/>
            <person name="De Vries R.P."/>
            <person name="Baker S.E."/>
            <person name="Andersen M.R."/>
        </authorList>
    </citation>
    <scope>NUCLEOTIDE SEQUENCE [LARGE SCALE GENOMIC DNA]</scope>
    <source>
        <strain evidence="2 3">CBS 123904</strain>
    </source>
</reference>
<organism evidence="2 3">
    <name type="scientific">Aspergillus pseudoustus</name>
    <dbReference type="NCBI Taxonomy" id="1810923"/>
    <lineage>
        <taxon>Eukaryota</taxon>
        <taxon>Fungi</taxon>
        <taxon>Dikarya</taxon>
        <taxon>Ascomycota</taxon>
        <taxon>Pezizomycotina</taxon>
        <taxon>Eurotiomycetes</taxon>
        <taxon>Eurotiomycetidae</taxon>
        <taxon>Eurotiales</taxon>
        <taxon>Aspergillaceae</taxon>
        <taxon>Aspergillus</taxon>
        <taxon>Aspergillus subgen. Nidulantes</taxon>
    </lineage>
</organism>
<keyword evidence="3" id="KW-1185">Reference proteome</keyword>
<keyword evidence="1" id="KW-1133">Transmembrane helix</keyword>
<dbReference type="EMBL" id="JBFXLU010000012">
    <property type="protein sequence ID" value="KAL2854938.1"/>
    <property type="molecule type" value="Genomic_DNA"/>
</dbReference>
<evidence type="ECO:0000256" key="1">
    <source>
        <dbReference type="SAM" id="Phobius"/>
    </source>
</evidence>
<evidence type="ECO:0000313" key="2">
    <source>
        <dbReference type="EMBL" id="KAL2854938.1"/>
    </source>
</evidence>
<feature type="transmembrane region" description="Helical" evidence="1">
    <location>
        <begin position="79"/>
        <end position="99"/>
    </location>
</feature>
<proteinExistence type="predicted"/>
<feature type="transmembrane region" description="Helical" evidence="1">
    <location>
        <begin position="163"/>
        <end position="184"/>
    </location>
</feature>
<sequence>MSLGKDRNPGAICFRIILFANLMAMMVYGAATPSEMYKVTANCVTIAVTGLSMVVQAYVTLAVYACCSTCLPSPHWLTMALDGVCAAGWIAAIAVLSYWDINVVYTPRAGDPKRWFQCANAASYNDVLTVEGEWGKWINLVWCEVEVDGQKRLIGNAAAQMQLHVLVGLAGVSLLFTALILLWMRRGLRSRDV</sequence>
<name>A0ABR4KUM9_9EURO</name>
<accession>A0ABR4KUM9</accession>
<gene>
    <name evidence="2" type="ORF">BJY01DRAFT_18603</name>
</gene>
<evidence type="ECO:0000313" key="3">
    <source>
        <dbReference type="Proteomes" id="UP001610446"/>
    </source>
</evidence>
<dbReference type="Proteomes" id="UP001610446">
    <property type="component" value="Unassembled WGS sequence"/>
</dbReference>
<feature type="transmembrane region" description="Helical" evidence="1">
    <location>
        <begin position="44"/>
        <end position="67"/>
    </location>
</feature>
<keyword evidence="1" id="KW-0472">Membrane</keyword>
<evidence type="ECO:0008006" key="4">
    <source>
        <dbReference type="Google" id="ProtNLM"/>
    </source>
</evidence>
<protein>
    <recommendedName>
        <fullName evidence="4">MARVEL domain-containing protein</fullName>
    </recommendedName>
</protein>